<name>A0A411WMF5_9GAMM</name>
<proteinExistence type="predicted"/>
<organism evidence="1 2">
    <name type="scientific">Limnobaculum zhutongyuii</name>
    <dbReference type="NCBI Taxonomy" id="2498113"/>
    <lineage>
        <taxon>Bacteria</taxon>
        <taxon>Pseudomonadati</taxon>
        <taxon>Pseudomonadota</taxon>
        <taxon>Gammaproteobacteria</taxon>
        <taxon>Enterobacterales</taxon>
        <taxon>Budviciaceae</taxon>
        <taxon>Limnobaculum</taxon>
    </lineage>
</organism>
<dbReference type="EMBL" id="CP034752">
    <property type="protein sequence ID" value="QBH97348.1"/>
    <property type="molecule type" value="Genomic_DNA"/>
</dbReference>
<protein>
    <submittedName>
        <fullName evidence="1">Phage tail protein</fullName>
    </submittedName>
</protein>
<sequence>MLKPELLRKFISAAVPYLRENPDSLIVYTTKGRIVTTGQFSPSFEYRYVLEVLAMDYPGSLDSLSIPIIAWARMYQPDLLLNPDRQQNGITYEADLLSNTTMDVLFKIQVDEATIVQYENGNTTVKHRADAMPSPETGPDIWELIADGHLVNL</sequence>
<gene>
    <name evidence="1" type="ORF">EKN56_13635</name>
</gene>
<keyword evidence="2" id="KW-1185">Reference proteome</keyword>
<dbReference type="RefSeq" id="WP_130592281.1">
    <property type="nucleotide sequence ID" value="NZ_CP034752.1"/>
</dbReference>
<dbReference type="AlphaFoldDB" id="A0A411WMF5"/>
<evidence type="ECO:0000313" key="1">
    <source>
        <dbReference type="EMBL" id="QBH97348.1"/>
    </source>
</evidence>
<dbReference type="OrthoDB" id="8564199at2"/>
<reference evidence="1 2" key="1">
    <citation type="submission" date="2019-03" db="EMBL/GenBank/DDBJ databases">
        <title>Pragia sp. nov. isolated from the gut tract of Carduelis flavirostris.</title>
        <authorList>
            <person name="Ge Y."/>
        </authorList>
    </citation>
    <scope>NUCLEOTIDE SEQUENCE [LARGE SCALE GENOMIC DNA]</scope>
    <source>
        <strain evidence="1 2">CF-458</strain>
    </source>
</reference>
<dbReference type="KEGG" id="prag:EKN56_13635"/>
<dbReference type="InterPro" id="IPR009678">
    <property type="entry name" value="Phage_tail_completion_R"/>
</dbReference>
<accession>A0A411WMF5</accession>
<dbReference type="Proteomes" id="UP000293154">
    <property type="component" value="Chromosome"/>
</dbReference>
<evidence type="ECO:0000313" key="2">
    <source>
        <dbReference type="Proteomes" id="UP000293154"/>
    </source>
</evidence>
<dbReference type="Pfam" id="PF06891">
    <property type="entry name" value="P2_Phage_GpR"/>
    <property type="match status" value="1"/>
</dbReference>